<name>A0A2P2QFG9_RHIMU</name>
<keyword evidence="1" id="KW-0812">Transmembrane</keyword>
<dbReference type="EMBL" id="GGEC01085202">
    <property type="protein sequence ID" value="MBX65686.1"/>
    <property type="molecule type" value="Transcribed_RNA"/>
</dbReference>
<proteinExistence type="predicted"/>
<accession>A0A2P2QFG9</accession>
<reference evidence="2" key="1">
    <citation type="submission" date="2018-02" db="EMBL/GenBank/DDBJ databases">
        <title>Rhizophora mucronata_Transcriptome.</title>
        <authorList>
            <person name="Meera S.P."/>
            <person name="Sreeshan A."/>
            <person name="Augustine A."/>
        </authorList>
    </citation>
    <scope>NUCLEOTIDE SEQUENCE</scope>
    <source>
        <tissue evidence="2">Leaf</tissue>
    </source>
</reference>
<keyword evidence="1" id="KW-0472">Membrane</keyword>
<keyword evidence="1" id="KW-1133">Transmembrane helix</keyword>
<protein>
    <submittedName>
        <fullName evidence="2">Uncharacterized protein</fullName>
    </submittedName>
</protein>
<evidence type="ECO:0000256" key="1">
    <source>
        <dbReference type="SAM" id="Phobius"/>
    </source>
</evidence>
<evidence type="ECO:0000313" key="2">
    <source>
        <dbReference type="EMBL" id="MBX65686.1"/>
    </source>
</evidence>
<organism evidence="2">
    <name type="scientific">Rhizophora mucronata</name>
    <name type="common">Asiatic mangrove</name>
    <dbReference type="NCBI Taxonomy" id="61149"/>
    <lineage>
        <taxon>Eukaryota</taxon>
        <taxon>Viridiplantae</taxon>
        <taxon>Streptophyta</taxon>
        <taxon>Embryophyta</taxon>
        <taxon>Tracheophyta</taxon>
        <taxon>Spermatophyta</taxon>
        <taxon>Magnoliopsida</taxon>
        <taxon>eudicotyledons</taxon>
        <taxon>Gunneridae</taxon>
        <taxon>Pentapetalae</taxon>
        <taxon>rosids</taxon>
        <taxon>fabids</taxon>
        <taxon>Malpighiales</taxon>
        <taxon>Rhizophoraceae</taxon>
        <taxon>Rhizophora</taxon>
    </lineage>
</organism>
<dbReference type="AlphaFoldDB" id="A0A2P2QFG9"/>
<feature type="transmembrane region" description="Helical" evidence="1">
    <location>
        <begin position="19"/>
        <end position="43"/>
    </location>
</feature>
<sequence length="67" mass="7643">MYGWTCLVLEMMLLAIKSFYKICNFTGGTLLIACNFIIPTFILHTPNKVVLIKATICKSSFYSKKPY</sequence>